<evidence type="ECO:0000313" key="2">
    <source>
        <dbReference type="EMBL" id="PIO43500.1"/>
    </source>
</evidence>
<dbReference type="OrthoDB" id="7595324at2"/>
<feature type="transmembrane region" description="Helical" evidence="1">
    <location>
        <begin position="39"/>
        <end position="60"/>
    </location>
</feature>
<dbReference type="CDD" id="cd05483">
    <property type="entry name" value="retropepsin_like_bacteria"/>
    <property type="match status" value="1"/>
</dbReference>
<keyword evidence="1" id="KW-1133">Transmembrane helix</keyword>
<dbReference type="RefSeq" id="WP_099998561.1">
    <property type="nucleotide sequence ID" value="NZ_CP017940.1"/>
</dbReference>
<keyword evidence="2" id="KW-0378">Hydrolase</keyword>
<dbReference type="KEGG" id="pht:BLM14_06010"/>
<organism evidence="2 3">
    <name type="scientific">Phyllobacterium zundukense</name>
    <dbReference type="NCBI Taxonomy" id="1867719"/>
    <lineage>
        <taxon>Bacteria</taxon>
        <taxon>Pseudomonadati</taxon>
        <taxon>Pseudomonadota</taxon>
        <taxon>Alphaproteobacteria</taxon>
        <taxon>Hyphomicrobiales</taxon>
        <taxon>Phyllobacteriaceae</taxon>
        <taxon>Phyllobacterium</taxon>
    </lineage>
</organism>
<name>A0A2N9VVI2_9HYPH</name>
<accession>A0A2N9VVI2</accession>
<feature type="transmembrane region" description="Helical" evidence="1">
    <location>
        <begin position="67"/>
        <end position="83"/>
    </location>
</feature>
<keyword evidence="2" id="KW-0645">Protease</keyword>
<sequence length="234" mass="24947">MSRLFWIIIALIGGTLLLLMANNDSGSTLGMANDDFARFAYMGIWGIVLASALLGSGIPLSHFLRSMAIWLIIILGLVAGYQYRYELQDVGHRITAGLIPGSPISNRDSDGLVTVTLAKADNGHFEVRGEVNGAAVPFMIDTGASSIVLSANDARRAGLNPDKLSYKTPITTANGTTTAANVTLDSIKIGAIERRNIRAMVTQDGRMDGSLLGMNFLNTLSGFSVRGDRLVLSD</sequence>
<dbReference type="InterPro" id="IPR021109">
    <property type="entry name" value="Peptidase_aspartic_dom_sf"/>
</dbReference>
<dbReference type="EMBL" id="MZMT01000037">
    <property type="protein sequence ID" value="PIO43500.1"/>
    <property type="molecule type" value="Genomic_DNA"/>
</dbReference>
<dbReference type="SUPFAM" id="SSF50630">
    <property type="entry name" value="Acid proteases"/>
    <property type="match status" value="1"/>
</dbReference>
<dbReference type="Pfam" id="PF13975">
    <property type="entry name" value="gag-asp_proteas"/>
    <property type="match status" value="1"/>
</dbReference>
<comment type="caution">
    <text evidence="2">The sequence shown here is derived from an EMBL/GenBank/DDBJ whole genome shotgun (WGS) entry which is preliminary data.</text>
</comment>
<dbReference type="GO" id="GO:0008233">
    <property type="term" value="F:peptidase activity"/>
    <property type="evidence" value="ECO:0007669"/>
    <property type="project" value="UniProtKB-KW"/>
</dbReference>
<proteinExistence type="predicted"/>
<dbReference type="InterPro" id="IPR011969">
    <property type="entry name" value="Clan_AA_Asp_peptidase_C"/>
</dbReference>
<gene>
    <name evidence="2" type="ORF">B5P45_16390</name>
</gene>
<dbReference type="Gene3D" id="2.40.70.10">
    <property type="entry name" value="Acid Proteases"/>
    <property type="match status" value="1"/>
</dbReference>
<evidence type="ECO:0000256" key="1">
    <source>
        <dbReference type="SAM" id="Phobius"/>
    </source>
</evidence>
<protein>
    <submittedName>
        <fullName evidence="2">Aspartic protease</fullName>
    </submittedName>
</protein>
<evidence type="ECO:0000313" key="3">
    <source>
        <dbReference type="Proteomes" id="UP000232163"/>
    </source>
</evidence>
<dbReference type="GO" id="GO:0006508">
    <property type="term" value="P:proteolysis"/>
    <property type="evidence" value="ECO:0007669"/>
    <property type="project" value="UniProtKB-KW"/>
</dbReference>
<dbReference type="Proteomes" id="UP000232163">
    <property type="component" value="Unassembled WGS sequence"/>
</dbReference>
<keyword evidence="1" id="KW-0472">Membrane</keyword>
<reference evidence="3" key="1">
    <citation type="journal article" date="2017" name="Int J Environ Stud">
        <title>Does the Miocene-Pliocene relict legume Oxytropis triphylla form nitrogen-fixing nodules with a combination of bacterial strains?</title>
        <authorList>
            <person name="Safronova V."/>
            <person name="Belimov A."/>
            <person name="Sazanova A."/>
            <person name="Kuznetsova I."/>
            <person name="Popova J."/>
            <person name="Andronov E."/>
            <person name="Verkhozina A."/>
            <person name="Tikhonovich I."/>
        </authorList>
    </citation>
    <scope>NUCLEOTIDE SEQUENCE [LARGE SCALE GENOMIC DNA]</scope>
    <source>
        <strain evidence="3">Tri-38</strain>
    </source>
</reference>
<keyword evidence="1" id="KW-0812">Transmembrane</keyword>
<dbReference type="NCBIfam" id="TIGR02281">
    <property type="entry name" value="clan_AA_DTGA"/>
    <property type="match status" value="1"/>
</dbReference>
<dbReference type="InterPro" id="IPR034122">
    <property type="entry name" value="Retropepsin-like_bacterial"/>
</dbReference>
<keyword evidence="3" id="KW-1185">Reference proteome</keyword>
<dbReference type="AlphaFoldDB" id="A0A2N9VVI2"/>